<evidence type="ECO:0000256" key="2">
    <source>
        <dbReference type="ARBA" id="ARBA00022692"/>
    </source>
</evidence>
<protein>
    <recommendedName>
        <fullName evidence="5">Probable membrane transporter protein</fullName>
    </recommendedName>
</protein>
<keyword evidence="3 5" id="KW-1133">Transmembrane helix</keyword>
<dbReference type="Pfam" id="PF01925">
    <property type="entry name" value="TauE"/>
    <property type="match status" value="2"/>
</dbReference>
<dbReference type="InterPro" id="IPR002781">
    <property type="entry name" value="TM_pro_TauE-like"/>
</dbReference>
<evidence type="ECO:0000313" key="7">
    <source>
        <dbReference type="Proteomes" id="UP000622687"/>
    </source>
</evidence>
<dbReference type="GO" id="GO:0005886">
    <property type="term" value="C:plasma membrane"/>
    <property type="evidence" value="ECO:0007669"/>
    <property type="project" value="UniProtKB-SubCell"/>
</dbReference>
<feature type="transmembrane region" description="Helical" evidence="5">
    <location>
        <begin position="170"/>
        <end position="201"/>
    </location>
</feature>
<feature type="transmembrane region" description="Helical" evidence="5">
    <location>
        <begin position="263"/>
        <end position="280"/>
    </location>
</feature>
<comment type="subcellular location">
    <subcellularLocation>
        <location evidence="5">Cell membrane</location>
        <topology evidence="5">Multi-pass membrane protein</topology>
    </subcellularLocation>
    <subcellularLocation>
        <location evidence="1">Membrane</location>
        <topology evidence="1">Multi-pass membrane protein</topology>
    </subcellularLocation>
</comment>
<dbReference type="RefSeq" id="WP_211142311.1">
    <property type="nucleotide sequence ID" value="NZ_JAEEGB010000008.1"/>
</dbReference>
<keyword evidence="4 5" id="KW-0472">Membrane</keyword>
<feature type="transmembrane region" description="Helical" evidence="5">
    <location>
        <begin position="132"/>
        <end position="150"/>
    </location>
</feature>
<proteinExistence type="inferred from homology"/>
<evidence type="ECO:0000256" key="1">
    <source>
        <dbReference type="ARBA" id="ARBA00004141"/>
    </source>
</evidence>
<feature type="transmembrane region" description="Helical" evidence="5">
    <location>
        <begin position="107"/>
        <end position="126"/>
    </location>
</feature>
<evidence type="ECO:0000313" key="6">
    <source>
        <dbReference type="EMBL" id="MBI6872819.1"/>
    </source>
</evidence>
<dbReference type="PANTHER" id="PTHR43483:SF3">
    <property type="entry name" value="MEMBRANE TRANSPORTER PROTEIN HI_0806-RELATED"/>
    <property type="match status" value="1"/>
</dbReference>
<evidence type="ECO:0000256" key="3">
    <source>
        <dbReference type="ARBA" id="ARBA00022989"/>
    </source>
</evidence>
<reference evidence="6" key="1">
    <citation type="submission" date="2020-12" db="EMBL/GenBank/DDBJ databases">
        <title>Clostridium thailandense sp. nov., a novel acetogenic bacterium isolated from peat land soil in Thailand.</title>
        <authorList>
            <person name="Chaikitkaew S."/>
            <person name="Birkeland N.K."/>
        </authorList>
    </citation>
    <scope>NUCLEOTIDE SEQUENCE</scope>
    <source>
        <strain evidence="6">DSM 17425</strain>
    </source>
</reference>
<feature type="transmembrane region" description="Helical" evidence="5">
    <location>
        <begin position="237"/>
        <end position="257"/>
    </location>
</feature>
<evidence type="ECO:0000256" key="4">
    <source>
        <dbReference type="ARBA" id="ARBA00023136"/>
    </source>
</evidence>
<comment type="similarity">
    <text evidence="5">Belongs to the 4-toluene sulfonate uptake permease (TSUP) (TC 2.A.102) family.</text>
</comment>
<comment type="caution">
    <text evidence="6">The sequence shown here is derived from an EMBL/GenBank/DDBJ whole genome shotgun (WGS) entry which is preliminary data.</text>
</comment>
<keyword evidence="5" id="KW-1003">Cell membrane</keyword>
<feature type="transmembrane region" description="Helical" evidence="5">
    <location>
        <begin position="37"/>
        <end position="61"/>
    </location>
</feature>
<organism evidence="6 7">
    <name type="scientific">Clostridium aciditolerans</name>
    <dbReference type="NCBI Taxonomy" id="339861"/>
    <lineage>
        <taxon>Bacteria</taxon>
        <taxon>Bacillati</taxon>
        <taxon>Bacillota</taxon>
        <taxon>Clostridia</taxon>
        <taxon>Eubacteriales</taxon>
        <taxon>Clostridiaceae</taxon>
        <taxon>Clostridium</taxon>
    </lineage>
</organism>
<feature type="transmembrane region" description="Helical" evidence="5">
    <location>
        <begin position="207"/>
        <end position="225"/>
    </location>
</feature>
<name>A0A934M134_9CLOT</name>
<feature type="transmembrane region" description="Helical" evidence="5">
    <location>
        <begin position="6"/>
        <end position="25"/>
    </location>
</feature>
<dbReference type="PANTHER" id="PTHR43483">
    <property type="entry name" value="MEMBRANE TRANSPORTER PROTEIN HI_0806-RELATED"/>
    <property type="match status" value="1"/>
</dbReference>
<sequence length="297" mass="31739">MLKFILSFMIASSIWLMVILTKDYLRKKREGTLEKGSFIKLGLIGMLANFFDTLGIGSFAIETPFFKNLKIVDDVKLPGTLNVANTIPTILEAIIFMTVIEVEPITLICMLVAAVIGAVVGAEVVSKFEERTIQICMGIALIAVAGLMVAGQLKLFPVGGDAVGLTGIKLIIGIIGNFVFGALMTVGIGLYAPCMALVFALGMGPKVAFPIMMGSCAILMPFASYKFIKNGAYSTKASMAIAILGSIGVLIAAYIVKSLPLNILKWVVVCVIIYTSAIMFKSAKANKDFKSSIEEIV</sequence>
<keyword evidence="7" id="KW-1185">Reference proteome</keyword>
<keyword evidence="2 5" id="KW-0812">Transmembrane</keyword>
<dbReference type="EMBL" id="JAEEGB010000008">
    <property type="protein sequence ID" value="MBI6872819.1"/>
    <property type="molecule type" value="Genomic_DNA"/>
</dbReference>
<evidence type="ECO:0000256" key="5">
    <source>
        <dbReference type="RuleBase" id="RU363041"/>
    </source>
</evidence>
<dbReference type="Proteomes" id="UP000622687">
    <property type="component" value="Unassembled WGS sequence"/>
</dbReference>
<dbReference type="AlphaFoldDB" id="A0A934M134"/>
<gene>
    <name evidence="6" type="ORF">I6U51_08835</name>
</gene>
<accession>A0A934M134</accession>